<sequence length="241" mass="24500">MRHSSRAVTLLAVAALPLALSACSSGSSGSSSDSGAHAKRAEQKDPNAGLLTGAQLKQVLAPASAFPAGFTAEADGSSDSAGDFLSPSGRKAAKPDCTRLEGTSWIQVTGYKGGVSFAQNDYANHDKTETLAQEVDEFQGTTAHKVMAQLESVAAECATFTDTDMHAKVKTTGRSASGLGDEAYTITLTSGAWQNGTTLVAARSGSAVVTVLSTQGSDNGAASAKKLTARIVDALKAKKSA</sequence>
<accession>A0A101T8L4</accession>
<comment type="caution">
    <text evidence="3">The sequence shown here is derived from an EMBL/GenBank/DDBJ whole genome shotgun (WGS) entry which is preliminary data.</text>
</comment>
<feature type="region of interest" description="Disordered" evidence="1">
    <location>
        <begin position="74"/>
        <end position="95"/>
    </location>
</feature>
<name>A0A101T8L4_9ACTN</name>
<dbReference type="Proteomes" id="UP000053024">
    <property type="component" value="Unassembled WGS sequence"/>
</dbReference>
<evidence type="ECO:0000313" key="4">
    <source>
        <dbReference type="Proteomes" id="UP000053024"/>
    </source>
</evidence>
<feature type="chain" id="PRO_5039294894" description="PknH-like extracellular domain-containing protein" evidence="2">
    <location>
        <begin position="23"/>
        <end position="241"/>
    </location>
</feature>
<dbReference type="AlphaFoldDB" id="A0A101T8L4"/>
<dbReference type="EMBL" id="LMWX01000013">
    <property type="protein sequence ID" value="KUN87892.1"/>
    <property type="molecule type" value="Genomic_DNA"/>
</dbReference>
<dbReference type="RefSeq" id="WP_061919172.1">
    <property type="nucleotide sequence ID" value="NZ_KQ948853.1"/>
</dbReference>
<evidence type="ECO:0008006" key="5">
    <source>
        <dbReference type="Google" id="ProtNLM"/>
    </source>
</evidence>
<proteinExistence type="predicted"/>
<evidence type="ECO:0000256" key="2">
    <source>
        <dbReference type="SAM" id="SignalP"/>
    </source>
</evidence>
<reference evidence="3 4" key="1">
    <citation type="submission" date="2015-10" db="EMBL/GenBank/DDBJ databases">
        <title>Draft genome sequence of Streptomyces bungoensis DSM 41781, type strain for the species Streptomyces bungoensis.</title>
        <authorList>
            <person name="Ruckert C."/>
            <person name="Winkler A."/>
            <person name="Kalinowski J."/>
            <person name="Kampfer P."/>
            <person name="Glaeser S."/>
        </authorList>
    </citation>
    <scope>NUCLEOTIDE SEQUENCE [LARGE SCALE GENOMIC DNA]</scope>
    <source>
        <strain evidence="3 4">DSM 41781</strain>
    </source>
</reference>
<organism evidence="3 4">
    <name type="scientific">Streptomyces bungoensis</name>
    <dbReference type="NCBI Taxonomy" id="285568"/>
    <lineage>
        <taxon>Bacteria</taxon>
        <taxon>Bacillati</taxon>
        <taxon>Actinomycetota</taxon>
        <taxon>Actinomycetes</taxon>
        <taxon>Kitasatosporales</taxon>
        <taxon>Streptomycetaceae</taxon>
        <taxon>Streptomyces</taxon>
    </lineage>
</organism>
<dbReference type="PROSITE" id="PS51257">
    <property type="entry name" value="PROKAR_LIPOPROTEIN"/>
    <property type="match status" value="1"/>
</dbReference>
<protein>
    <recommendedName>
        <fullName evidence="5">PknH-like extracellular domain-containing protein</fullName>
    </recommendedName>
</protein>
<keyword evidence="2" id="KW-0732">Signal</keyword>
<dbReference type="OrthoDB" id="3853694at2"/>
<gene>
    <name evidence="3" type="ORF">AQJ66_09770</name>
</gene>
<evidence type="ECO:0000256" key="1">
    <source>
        <dbReference type="SAM" id="MobiDB-lite"/>
    </source>
</evidence>
<evidence type="ECO:0000313" key="3">
    <source>
        <dbReference type="EMBL" id="KUN87892.1"/>
    </source>
</evidence>
<keyword evidence="4" id="KW-1185">Reference proteome</keyword>
<feature type="signal peptide" evidence="2">
    <location>
        <begin position="1"/>
        <end position="22"/>
    </location>
</feature>